<keyword evidence="1" id="KW-0812">Transmembrane</keyword>
<comment type="caution">
    <text evidence="2">The sequence shown here is derived from an EMBL/GenBank/DDBJ whole genome shotgun (WGS) entry which is preliminary data.</text>
</comment>
<evidence type="ECO:0000256" key="1">
    <source>
        <dbReference type="SAM" id="Phobius"/>
    </source>
</evidence>
<dbReference type="EMBL" id="MU801919">
    <property type="protein sequence ID" value="KAJ3987716.1"/>
    <property type="molecule type" value="Genomic_DNA"/>
</dbReference>
<evidence type="ECO:0000313" key="3">
    <source>
        <dbReference type="Proteomes" id="UP001163850"/>
    </source>
</evidence>
<reference evidence="2" key="1">
    <citation type="submission" date="2022-08" db="EMBL/GenBank/DDBJ databases">
        <authorList>
            <consortium name="DOE Joint Genome Institute"/>
            <person name="Min B."/>
            <person name="Riley R."/>
            <person name="Sierra-Patev S."/>
            <person name="Naranjo-Ortiz M."/>
            <person name="Looney B."/>
            <person name="Konkel Z."/>
            <person name="Slot J.C."/>
            <person name="Sakamoto Y."/>
            <person name="Steenwyk J.L."/>
            <person name="Rokas A."/>
            <person name="Carro J."/>
            <person name="Camarero S."/>
            <person name="Ferreira P."/>
            <person name="Molpeceres G."/>
            <person name="Ruiz-Duenas F.J."/>
            <person name="Serrano A."/>
            <person name="Henrissat B."/>
            <person name="Drula E."/>
            <person name="Hughes K.W."/>
            <person name="Mata J.L."/>
            <person name="Ishikawa N.K."/>
            <person name="Vargas-Isla R."/>
            <person name="Ushijima S."/>
            <person name="Smith C.A."/>
            <person name="Ahrendt S."/>
            <person name="Andreopoulos W."/>
            <person name="He G."/>
            <person name="Labutti K."/>
            <person name="Lipzen A."/>
            <person name="Ng V."/>
            <person name="Sandor L."/>
            <person name="Barry K."/>
            <person name="Martinez A.T."/>
            <person name="Xiao Y."/>
            <person name="Gibbons J.G."/>
            <person name="Terashima K."/>
            <person name="Hibbett D.S."/>
            <person name="Grigoriev I.V."/>
        </authorList>
    </citation>
    <scope>NUCLEOTIDE SEQUENCE</scope>
    <source>
        <strain evidence="2">TFB7829</strain>
    </source>
</reference>
<accession>A0AA38UWP9</accession>
<keyword evidence="1" id="KW-0472">Membrane</keyword>
<name>A0AA38UWP9_9AGAR</name>
<gene>
    <name evidence="2" type="ORF">F5890DRAFT_1496177</name>
</gene>
<protein>
    <submittedName>
        <fullName evidence="2">Uncharacterized protein</fullName>
    </submittedName>
</protein>
<feature type="transmembrane region" description="Helical" evidence="1">
    <location>
        <begin position="49"/>
        <end position="68"/>
    </location>
</feature>
<sequence>MMIKRSTFGGTVIDMRYLLFLLCLSFSIHVLCIMYLLTSQWRCNTENSSSFYVCISIIGLCIVINDACRGKKMRGLR</sequence>
<keyword evidence="1" id="KW-1133">Transmembrane helix</keyword>
<feature type="transmembrane region" description="Helical" evidence="1">
    <location>
        <begin position="16"/>
        <end position="37"/>
    </location>
</feature>
<evidence type="ECO:0000313" key="2">
    <source>
        <dbReference type="EMBL" id="KAJ3987716.1"/>
    </source>
</evidence>
<dbReference type="Proteomes" id="UP001163850">
    <property type="component" value="Unassembled WGS sequence"/>
</dbReference>
<dbReference type="AlphaFoldDB" id="A0AA38UWP9"/>
<proteinExistence type="predicted"/>
<organism evidence="2 3">
    <name type="scientific">Lentinula detonsa</name>
    <dbReference type="NCBI Taxonomy" id="2804962"/>
    <lineage>
        <taxon>Eukaryota</taxon>
        <taxon>Fungi</taxon>
        <taxon>Dikarya</taxon>
        <taxon>Basidiomycota</taxon>
        <taxon>Agaricomycotina</taxon>
        <taxon>Agaricomycetes</taxon>
        <taxon>Agaricomycetidae</taxon>
        <taxon>Agaricales</taxon>
        <taxon>Marasmiineae</taxon>
        <taxon>Omphalotaceae</taxon>
        <taxon>Lentinula</taxon>
    </lineage>
</organism>